<proteinExistence type="predicted"/>
<evidence type="ECO:0000313" key="2">
    <source>
        <dbReference type="Proteomes" id="UP001177003"/>
    </source>
</evidence>
<sequence>MKYYKKEVDFLSWTKVDLSELIHAPFHNLTNDTMALSFKNFLEIKSKNNFEDLKTTSLFTKKAKGVIDPCTNKTMVNVMWPPTKQAKRIRLPKCLPEGSLDTIQYWVYDEATVMVVIKLKKNQFRVVDPKDLLKFREHDIHFLSNF</sequence>
<name>A0AA35YX31_LACSI</name>
<gene>
    <name evidence="1" type="ORF">LSALG_LOCUS21215</name>
</gene>
<reference evidence="1" key="1">
    <citation type="submission" date="2023-04" db="EMBL/GenBank/DDBJ databases">
        <authorList>
            <person name="Vijverberg K."/>
            <person name="Xiong W."/>
            <person name="Schranz E."/>
        </authorList>
    </citation>
    <scope>NUCLEOTIDE SEQUENCE</scope>
</reference>
<evidence type="ECO:0000313" key="1">
    <source>
        <dbReference type="EMBL" id="CAI9281522.1"/>
    </source>
</evidence>
<dbReference type="EMBL" id="OX465080">
    <property type="protein sequence ID" value="CAI9281522.1"/>
    <property type="molecule type" value="Genomic_DNA"/>
</dbReference>
<protein>
    <submittedName>
        <fullName evidence="1">Uncharacterized protein</fullName>
    </submittedName>
</protein>
<keyword evidence="2" id="KW-1185">Reference proteome</keyword>
<dbReference type="AlphaFoldDB" id="A0AA35YX31"/>
<dbReference type="Proteomes" id="UP001177003">
    <property type="component" value="Chromosome 4"/>
</dbReference>
<organism evidence="1 2">
    <name type="scientific">Lactuca saligna</name>
    <name type="common">Willowleaf lettuce</name>
    <dbReference type="NCBI Taxonomy" id="75948"/>
    <lineage>
        <taxon>Eukaryota</taxon>
        <taxon>Viridiplantae</taxon>
        <taxon>Streptophyta</taxon>
        <taxon>Embryophyta</taxon>
        <taxon>Tracheophyta</taxon>
        <taxon>Spermatophyta</taxon>
        <taxon>Magnoliopsida</taxon>
        <taxon>eudicotyledons</taxon>
        <taxon>Gunneridae</taxon>
        <taxon>Pentapetalae</taxon>
        <taxon>asterids</taxon>
        <taxon>campanulids</taxon>
        <taxon>Asterales</taxon>
        <taxon>Asteraceae</taxon>
        <taxon>Cichorioideae</taxon>
        <taxon>Cichorieae</taxon>
        <taxon>Lactucinae</taxon>
        <taxon>Lactuca</taxon>
    </lineage>
</organism>
<accession>A0AA35YX31</accession>